<dbReference type="Gene3D" id="3.40.50.1390">
    <property type="entry name" value="Resolvase, N-terminal catalytic domain"/>
    <property type="match status" value="1"/>
</dbReference>
<dbReference type="OrthoDB" id="152591at2"/>
<dbReference type="PANTHER" id="PTHR30461">
    <property type="entry name" value="DNA-INVERTASE FROM LAMBDOID PROPHAGE"/>
    <property type="match status" value="1"/>
</dbReference>
<name>A0A4P6JZN7_KTERU</name>
<dbReference type="KEGG" id="kbs:EPA93_33290"/>
<accession>A0A4P6JZN7</accession>
<keyword evidence="1" id="KW-0175">Coiled coil</keyword>
<dbReference type="Gene3D" id="3.90.1750.20">
    <property type="entry name" value="Putative Large Serine Recombinase, Chain B, Domain 2"/>
    <property type="match status" value="1"/>
</dbReference>
<proteinExistence type="predicted"/>
<dbReference type="Proteomes" id="UP000290365">
    <property type="component" value="Chromosome"/>
</dbReference>
<protein>
    <recommendedName>
        <fullName evidence="4">Resolvase/invertase-type recombinase catalytic domain-containing protein</fullName>
    </recommendedName>
</protein>
<dbReference type="PANTHER" id="PTHR30461:SF23">
    <property type="entry name" value="DNA RECOMBINASE-RELATED"/>
    <property type="match status" value="1"/>
</dbReference>
<dbReference type="EMBL" id="CP035758">
    <property type="protein sequence ID" value="QBD80586.1"/>
    <property type="molecule type" value="Genomic_DNA"/>
</dbReference>
<dbReference type="GO" id="GO:0000150">
    <property type="term" value="F:DNA strand exchange activity"/>
    <property type="evidence" value="ECO:0007669"/>
    <property type="project" value="InterPro"/>
</dbReference>
<evidence type="ECO:0000313" key="2">
    <source>
        <dbReference type="EMBL" id="QBD80586.1"/>
    </source>
</evidence>
<sequence>MSIERNKKKIRSIKKKQTLSKVYNYLDEFPKDEPGVIYVRQSSLAQAQNNIHSFEMQTDKFVEHFRNNLHCTGDIEIIADDEGISGTTDIHQRAGLSRVMRLIEGKELLNGKRIGWVGAVHVNRFTRDKWLVTPGTIMRACFDNDVRISTLRMNYHFKDEYCQRVFMLEAEESARHLDWMKLVLGGGKATASNNGYYDGRWLVPGYIVDRSDPKRKKYIVYLPHAKAVRWLFQRFLELDGNFAELCREVEKMPFLFPMFEDWVDQKNSSRFTGNRKRGGCLIKEGPYQGNYKPTASGIRSILCNPVYIGWWLPLDGGVVENNHPAIVDEVVFIFAHKRLSSYDLNGERQKPERVIRFSKAQALLKKVLYDDNGQPMYGGYGGRRGPEAGCYRSRNITGLSTKHRFSIDVEQVDNIFKEKLLERLNSLERPEDWQDWEDKLEERQATKEAALEEQRNLIRKQIHDAQKKREAAFELLQDPDIPKTKQMKIDLAEKIAGLEGKVAQFENDLDTLKEKEQDEEVTLYEIHSLVPTITQQWDKLSFEVRLRFIGALVKKVVLTQVSPSWVKIEVYWKEAMGHFKDVGHFKRVKANSTLWTPEEDEKVYQLFANADAAELLQALPDRSWGSISHRGARLGIQRAKRKGSNSILLQAVGCTTAIEDKKYEQEHNIDPNGKNAQWSILWSDRMGG</sequence>
<evidence type="ECO:0000256" key="1">
    <source>
        <dbReference type="SAM" id="Coils"/>
    </source>
</evidence>
<dbReference type="InterPro" id="IPR036162">
    <property type="entry name" value="Resolvase-like_N_sf"/>
</dbReference>
<evidence type="ECO:0000313" key="3">
    <source>
        <dbReference type="Proteomes" id="UP000290365"/>
    </source>
</evidence>
<dbReference type="SUPFAM" id="SSF53041">
    <property type="entry name" value="Resolvase-like"/>
    <property type="match status" value="1"/>
</dbReference>
<dbReference type="AlphaFoldDB" id="A0A4P6JZN7"/>
<dbReference type="GO" id="GO:0003677">
    <property type="term" value="F:DNA binding"/>
    <property type="evidence" value="ECO:0007669"/>
    <property type="project" value="InterPro"/>
</dbReference>
<reference evidence="2 3" key="1">
    <citation type="submission" date="2019-01" db="EMBL/GenBank/DDBJ databases">
        <title>Ktedonosporobacter rubrisoli SCAWS-G2.</title>
        <authorList>
            <person name="Huang Y."/>
            <person name="Yan B."/>
        </authorList>
    </citation>
    <scope>NUCLEOTIDE SEQUENCE [LARGE SCALE GENOMIC DNA]</scope>
    <source>
        <strain evidence="2 3">SCAWS-G2</strain>
    </source>
</reference>
<gene>
    <name evidence="2" type="ORF">EPA93_33290</name>
</gene>
<dbReference type="InterPro" id="IPR038109">
    <property type="entry name" value="DNA_bind_recomb_sf"/>
</dbReference>
<dbReference type="RefSeq" id="WP_129891650.1">
    <property type="nucleotide sequence ID" value="NZ_CP035758.1"/>
</dbReference>
<dbReference type="InterPro" id="IPR050639">
    <property type="entry name" value="SSR_resolvase"/>
</dbReference>
<organism evidence="2 3">
    <name type="scientific">Ktedonosporobacter rubrisoli</name>
    <dbReference type="NCBI Taxonomy" id="2509675"/>
    <lineage>
        <taxon>Bacteria</taxon>
        <taxon>Bacillati</taxon>
        <taxon>Chloroflexota</taxon>
        <taxon>Ktedonobacteria</taxon>
        <taxon>Ktedonobacterales</taxon>
        <taxon>Ktedonosporobacteraceae</taxon>
        <taxon>Ktedonosporobacter</taxon>
    </lineage>
</organism>
<feature type="coiled-coil region" evidence="1">
    <location>
        <begin position="437"/>
        <end position="522"/>
    </location>
</feature>
<keyword evidence="3" id="KW-1185">Reference proteome</keyword>
<evidence type="ECO:0008006" key="4">
    <source>
        <dbReference type="Google" id="ProtNLM"/>
    </source>
</evidence>